<dbReference type="InterPro" id="IPR041492">
    <property type="entry name" value="HAD_2"/>
</dbReference>
<dbReference type="Gene3D" id="3.40.50.1000">
    <property type="entry name" value="HAD superfamily/HAD-like"/>
    <property type="match status" value="1"/>
</dbReference>
<dbReference type="Gene3D" id="1.10.150.240">
    <property type="entry name" value="Putative phosphatase, domain 2"/>
    <property type="match status" value="1"/>
</dbReference>
<dbReference type="PANTHER" id="PTHR43434:SF1">
    <property type="entry name" value="PHOSPHOGLYCOLATE PHOSPHATASE"/>
    <property type="match status" value="1"/>
</dbReference>
<dbReference type="GO" id="GO:0005829">
    <property type="term" value="C:cytosol"/>
    <property type="evidence" value="ECO:0007669"/>
    <property type="project" value="TreeGrafter"/>
</dbReference>
<dbReference type="InterPro" id="IPR050155">
    <property type="entry name" value="HAD-like_hydrolase_sf"/>
</dbReference>
<dbReference type="SFLD" id="SFLDS00003">
    <property type="entry name" value="Haloacid_Dehalogenase"/>
    <property type="match status" value="1"/>
</dbReference>
<dbReference type="Pfam" id="PF13419">
    <property type="entry name" value="HAD_2"/>
    <property type="match status" value="1"/>
</dbReference>
<gene>
    <name evidence="1" type="ORF">BLITH_1195</name>
</gene>
<evidence type="ECO:0000313" key="1">
    <source>
        <dbReference type="EMBL" id="PTQ50957.1"/>
    </source>
</evidence>
<dbReference type="SFLD" id="SFLDG01129">
    <property type="entry name" value="C1.5:_HAD__Beta-PGM__Phosphata"/>
    <property type="match status" value="1"/>
</dbReference>
<dbReference type="InterPro" id="IPR023198">
    <property type="entry name" value="PGP-like_dom2"/>
</dbReference>
<dbReference type="EMBL" id="PEBW01000008">
    <property type="protein sequence ID" value="PTQ50957.1"/>
    <property type="molecule type" value="Genomic_DNA"/>
</dbReference>
<dbReference type="NCBIfam" id="TIGR01549">
    <property type="entry name" value="HAD-SF-IA-v1"/>
    <property type="match status" value="1"/>
</dbReference>
<organism evidence="1 2">
    <name type="scientific">Brockia lithotrophica</name>
    <dbReference type="NCBI Taxonomy" id="933949"/>
    <lineage>
        <taxon>Bacteria</taxon>
        <taxon>Bacillati</taxon>
        <taxon>Bacillota</taxon>
        <taxon>Bacilli</taxon>
        <taxon>Bacillales</taxon>
        <taxon>Bacillales Family X. Incertae Sedis</taxon>
        <taxon>Brockia</taxon>
    </lineage>
</organism>
<accession>A0A2T5G443</accession>
<dbReference type="SFLD" id="SFLDG01135">
    <property type="entry name" value="C1.5.6:_HAD__Beta-PGM__Phospha"/>
    <property type="match status" value="1"/>
</dbReference>
<comment type="caution">
    <text evidence="1">The sequence shown here is derived from an EMBL/GenBank/DDBJ whole genome shotgun (WGS) entry which is preliminary data.</text>
</comment>
<dbReference type="PRINTS" id="PR00413">
    <property type="entry name" value="HADHALOGNASE"/>
</dbReference>
<dbReference type="GO" id="GO:0006281">
    <property type="term" value="P:DNA repair"/>
    <property type="evidence" value="ECO:0007669"/>
    <property type="project" value="TreeGrafter"/>
</dbReference>
<dbReference type="AlphaFoldDB" id="A0A2T5G443"/>
<dbReference type="NCBIfam" id="TIGR01509">
    <property type="entry name" value="HAD-SF-IA-v3"/>
    <property type="match status" value="1"/>
</dbReference>
<proteinExistence type="predicted"/>
<evidence type="ECO:0000313" key="2">
    <source>
        <dbReference type="Proteomes" id="UP000244016"/>
    </source>
</evidence>
<sequence length="244" mass="27204">MSAQMTPPSAQDGRFLPDLAHVRAVLFDFDGTLVDTERLILESMMRVLDEEAPGRFRPEDIRRNLGLTLDAQLRLYFPGRTDEEYARLAARYREDHERRFAEGVRVFPGVPELLRALKEAGIPAAVVTNRHRRTLEFGVHKLGLAPCFATLVAYQDVERHKPDPEPILAALARLEVPPTHALMVGDQPEDRLAAKGAGVHFAWAGWNPLARTNADGDHAPVFPTPRDLLITLFPLREGGSSAFC</sequence>
<reference evidence="1 2" key="1">
    <citation type="submission" date="2017-08" db="EMBL/GenBank/DDBJ databases">
        <title>Burning lignite coal seam in the remote Altai Mountains harbors a hydrogen-driven thermophilic microbial community.</title>
        <authorList>
            <person name="Kadnikov V.V."/>
            <person name="Mardanov A.V."/>
            <person name="Ivasenko D."/>
            <person name="Beletsky A.V."/>
            <person name="Karnachuk O.V."/>
            <person name="Ravin N.V."/>
        </authorList>
    </citation>
    <scope>NUCLEOTIDE SEQUENCE [LARGE SCALE GENOMIC DNA]</scope>
    <source>
        <strain evidence="1">AL31</strain>
    </source>
</reference>
<dbReference type="SUPFAM" id="SSF56784">
    <property type="entry name" value="HAD-like"/>
    <property type="match status" value="1"/>
</dbReference>
<protein>
    <submittedName>
        <fullName evidence="1">Inorganic pyrophospatase PpaX</fullName>
    </submittedName>
</protein>
<dbReference type="GO" id="GO:0008967">
    <property type="term" value="F:phosphoglycolate phosphatase activity"/>
    <property type="evidence" value="ECO:0007669"/>
    <property type="project" value="TreeGrafter"/>
</dbReference>
<dbReference type="Proteomes" id="UP000244016">
    <property type="component" value="Unassembled WGS sequence"/>
</dbReference>
<dbReference type="InterPro" id="IPR036412">
    <property type="entry name" value="HAD-like_sf"/>
</dbReference>
<dbReference type="InterPro" id="IPR023214">
    <property type="entry name" value="HAD_sf"/>
</dbReference>
<dbReference type="InterPro" id="IPR006439">
    <property type="entry name" value="HAD-SF_hydro_IA"/>
</dbReference>
<name>A0A2T5G443_9BACL</name>
<dbReference type="PANTHER" id="PTHR43434">
    <property type="entry name" value="PHOSPHOGLYCOLATE PHOSPHATASE"/>
    <property type="match status" value="1"/>
</dbReference>